<reference evidence="2" key="1">
    <citation type="submission" date="2022-10" db="EMBL/GenBank/DDBJ databases">
        <title>Human gut microbiome strain richness.</title>
        <authorList>
            <person name="Chen-Liaw A."/>
        </authorList>
    </citation>
    <scope>NUCLEOTIDE SEQUENCE</scope>
    <source>
        <strain evidence="2">1001713st1_F9_1001713B170221_170320</strain>
    </source>
</reference>
<dbReference type="InterPro" id="IPR023614">
    <property type="entry name" value="Porin_dom_sf"/>
</dbReference>
<feature type="chain" id="PRO_5043319339" evidence="1">
    <location>
        <begin position="20"/>
        <end position="205"/>
    </location>
</feature>
<dbReference type="RefSeq" id="WP_272201931.1">
    <property type="nucleotide sequence ID" value="NZ_JAQNSI010000358.1"/>
</dbReference>
<gene>
    <name evidence="2" type="ORF">POZ10_12535</name>
</gene>
<dbReference type="Proteomes" id="UP001222603">
    <property type="component" value="Unassembled WGS sequence"/>
</dbReference>
<dbReference type="AlphaFoldDB" id="A0AAW6H5P6"/>
<dbReference type="Gene3D" id="2.40.160.10">
    <property type="entry name" value="Porin"/>
    <property type="match status" value="1"/>
</dbReference>
<evidence type="ECO:0000313" key="2">
    <source>
        <dbReference type="EMBL" id="MDC1901445.1"/>
    </source>
</evidence>
<dbReference type="EMBL" id="JAQNSI010000358">
    <property type="protein sequence ID" value="MDC1901445.1"/>
    <property type="molecule type" value="Genomic_DNA"/>
</dbReference>
<dbReference type="SUPFAM" id="SSF56935">
    <property type="entry name" value="Porins"/>
    <property type="match status" value="1"/>
</dbReference>
<organism evidence="2 3">
    <name type="scientific">Bacteroides uniformis</name>
    <dbReference type="NCBI Taxonomy" id="820"/>
    <lineage>
        <taxon>Bacteria</taxon>
        <taxon>Pseudomonadati</taxon>
        <taxon>Bacteroidota</taxon>
        <taxon>Bacteroidia</taxon>
        <taxon>Bacteroidales</taxon>
        <taxon>Bacteroidaceae</taxon>
        <taxon>Bacteroides</taxon>
    </lineage>
</organism>
<dbReference type="Pfam" id="PF07396">
    <property type="entry name" value="Porin_O_P"/>
    <property type="match status" value="1"/>
</dbReference>
<name>A0AAW6H5P6_BACUN</name>
<comment type="caution">
    <text evidence="2">The sequence shown here is derived from an EMBL/GenBank/DDBJ whole genome shotgun (WGS) entry which is preliminary data.</text>
</comment>
<keyword evidence="1" id="KW-0732">Signal</keyword>
<feature type="non-terminal residue" evidence="2">
    <location>
        <position position="205"/>
    </location>
</feature>
<proteinExistence type="predicted"/>
<accession>A0AAW6H5P6</accession>
<dbReference type="InterPro" id="IPR010870">
    <property type="entry name" value="Porin_O/P"/>
</dbReference>
<evidence type="ECO:0000313" key="3">
    <source>
        <dbReference type="Proteomes" id="UP001222603"/>
    </source>
</evidence>
<sequence>MKKSALTVLIALLPLAAIAQTPSINEDGKKIEKEKMETKDYLPEVHGTIRAKYEYQTTMGAGRFEVRNARVSVTGNVLPSVAYKAEIDLSDEGQIKMLDAYARLFPTKGLTVTAGQMRVPFTIDAHRSPHQQYFPNRSFIAKQVGNVRDVGFTVGYTLPTDVPITVEGGLFNGSGLTNQKEWHKEVNYSAKAQFLFTKGLNLTLS</sequence>
<protein>
    <submittedName>
        <fullName evidence="2">Porin</fullName>
    </submittedName>
</protein>
<evidence type="ECO:0000256" key="1">
    <source>
        <dbReference type="SAM" id="SignalP"/>
    </source>
</evidence>
<feature type="signal peptide" evidence="1">
    <location>
        <begin position="1"/>
        <end position="19"/>
    </location>
</feature>